<organism evidence="1 2">
    <name type="scientific">Aspergillus tubingensis (strain CBS 134.48)</name>
    <dbReference type="NCBI Taxonomy" id="767770"/>
    <lineage>
        <taxon>Eukaryota</taxon>
        <taxon>Fungi</taxon>
        <taxon>Dikarya</taxon>
        <taxon>Ascomycota</taxon>
        <taxon>Pezizomycotina</taxon>
        <taxon>Eurotiomycetes</taxon>
        <taxon>Eurotiomycetidae</taxon>
        <taxon>Eurotiales</taxon>
        <taxon>Aspergillaceae</taxon>
        <taxon>Aspergillus</taxon>
        <taxon>Aspergillus subgen. Circumdati</taxon>
    </lineage>
</organism>
<dbReference type="AlphaFoldDB" id="A0A1L9NQI8"/>
<gene>
    <name evidence="1" type="ORF">ASPTUDRAFT_310641</name>
</gene>
<reference evidence="2" key="1">
    <citation type="journal article" date="2017" name="Genome Biol.">
        <title>Comparative genomics reveals high biological diversity and specific adaptations in the industrially and medically important fungal genus Aspergillus.</title>
        <authorList>
            <person name="de Vries R.P."/>
            <person name="Riley R."/>
            <person name="Wiebenga A."/>
            <person name="Aguilar-Osorio G."/>
            <person name="Amillis S."/>
            <person name="Uchima C.A."/>
            <person name="Anderluh G."/>
            <person name="Asadollahi M."/>
            <person name="Askin M."/>
            <person name="Barry K."/>
            <person name="Battaglia E."/>
            <person name="Bayram O."/>
            <person name="Benocci T."/>
            <person name="Braus-Stromeyer S.A."/>
            <person name="Caldana C."/>
            <person name="Canovas D."/>
            <person name="Cerqueira G.C."/>
            <person name="Chen F."/>
            <person name="Chen W."/>
            <person name="Choi C."/>
            <person name="Clum A."/>
            <person name="Dos Santos R.A."/>
            <person name="Damasio A.R."/>
            <person name="Diallinas G."/>
            <person name="Emri T."/>
            <person name="Fekete E."/>
            <person name="Flipphi M."/>
            <person name="Freyberg S."/>
            <person name="Gallo A."/>
            <person name="Gournas C."/>
            <person name="Habgood R."/>
            <person name="Hainaut M."/>
            <person name="Harispe M.L."/>
            <person name="Henrissat B."/>
            <person name="Hilden K.S."/>
            <person name="Hope R."/>
            <person name="Hossain A."/>
            <person name="Karabika E."/>
            <person name="Karaffa L."/>
            <person name="Karanyi Z."/>
            <person name="Krasevec N."/>
            <person name="Kuo A."/>
            <person name="Kusch H."/>
            <person name="LaButti K."/>
            <person name="Lagendijk E.L."/>
            <person name="Lapidus A."/>
            <person name="Levasseur A."/>
            <person name="Lindquist E."/>
            <person name="Lipzen A."/>
            <person name="Logrieco A.F."/>
            <person name="MacCabe A."/>
            <person name="Maekelae M.R."/>
            <person name="Malavazi I."/>
            <person name="Melin P."/>
            <person name="Meyer V."/>
            <person name="Mielnichuk N."/>
            <person name="Miskei M."/>
            <person name="Molnar A.P."/>
            <person name="Mule G."/>
            <person name="Ngan C.Y."/>
            <person name="Orejas M."/>
            <person name="Orosz E."/>
            <person name="Ouedraogo J.P."/>
            <person name="Overkamp K.M."/>
            <person name="Park H.-S."/>
            <person name="Perrone G."/>
            <person name="Piumi F."/>
            <person name="Punt P.J."/>
            <person name="Ram A.F."/>
            <person name="Ramon A."/>
            <person name="Rauscher S."/>
            <person name="Record E."/>
            <person name="Riano-Pachon D.M."/>
            <person name="Robert V."/>
            <person name="Roehrig J."/>
            <person name="Ruller R."/>
            <person name="Salamov A."/>
            <person name="Salih N.S."/>
            <person name="Samson R.A."/>
            <person name="Sandor E."/>
            <person name="Sanguinetti M."/>
            <person name="Schuetze T."/>
            <person name="Sepcic K."/>
            <person name="Shelest E."/>
            <person name="Sherlock G."/>
            <person name="Sophianopoulou V."/>
            <person name="Squina F.M."/>
            <person name="Sun H."/>
            <person name="Susca A."/>
            <person name="Todd R.B."/>
            <person name="Tsang A."/>
            <person name="Unkles S.E."/>
            <person name="van de Wiele N."/>
            <person name="van Rossen-Uffink D."/>
            <person name="Oliveira J.V."/>
            <person name="Vesth T.C."/>
            <person name="Visser J."/>
            <person name="Yu J.-H."/>
            <person name="Zhou M."/>
            <person name="Andersen M.R."/>
            <person name="Archer D.B."/>
            <person name="Baker S.E."/>
            <person name="Benoit I."/>
            <person name="Brakhage A.A."/>
            <person name="Braus G.H."/>
            <person name="Fischer R."/>
            <person name="Frisvad J.C."/>
            <person name="Goldman G.H."/>
            <person name="Houbraken J."/>
            <person name="Oakley B."/>
            <person name="Pocsi I."/>
            <person name="Scazzocchio C."/>
            <person name="Seiboth B."/>
            <person name="vanKuyk P.A."/>
            <person name="Wortman J."/>
            <person name="Dyer P.S."/>
            <person name="Grigoriev I.V."/>
        </authorList>
    </citation>
    <scope>NUCLEOTIDE SEQUENCE [LARGE SCALE GENOMIC DNA]</scope>
    <source>
        <strain evidence="2">CBS 134.48</strain>
    </source>
</reference>
<protein>
    <submittedName>
        <fullName evidence="1">Uncharacterized protein</fullName>
    </submittedName>
</protein>
<keyword evidence="2" id="KW-1185">Reference proteome</keyword>
<dbReference type="OrthoDB" id="10288823at2759"/>
<dbReference type="VEuPathDB" id="FungiDB:ASPTUDRAFT_310641"/>
<dbReference type="Proteomes" id="UP000184304">
    <property type="component" value="Unassembled WGS sequence"/>
</dbReference>
<evidence type="ECO:0000313" key="2">
    <source>
        <dbReference type="Proteomes" id="UP000184304"/>
    </source>
</evidence>
<sequence>MVASSINRSKLVGGGKLSSFPTTDQTTVLLWYHEPSCRDTQSSVVSPIDNGRINPGLFSSVNARETARVVSGPALSRRQPNVAQEGEGQPHRRWADFSGRAKHKSPFEPAKIGPIASIPCILSVKGPMPVSAHFLALLGLPAFTSWASSIPLLTDVGGVTKLGLSISLSSDLDFSSVSRQPGPSP</sequence>
<evidence type="ECO:0000313" key="1">
    <source>
        <dbReference type="EMBL" id="OJI91501.1"/>
    </source>
</evidence>
<accession>A0A1L9NQI8</accession>
<proteinExistence type="predicted"/>
<name>A0A1L9NQI8_ASPTC</name>
<dbReference type="EMBL" id="KV878176">
    <property type="protein sequence ID" value="OJI91501.1"/>
    <property type="molecule type" value="Genomic_DNA"/>
</dbReference>
<dbReference type="OMA" id="HRRWADF"/>